<protein>
    <submittedName>
        <fullName evidence="2">Uncharacterized protein</fullName>
    </submittedName>
</protein>
<feature type="transmembrane region" description="Helical" evidence="1">
    <location>
        <begin position="187"/>
        <end position="207"/>
    </location>
</feature>
<evidence type="ECO:0000313" key="2">
    <source>
        <dbReference type="EMBL" id="NVP57938.1"/>
    </source>
</evidence>
<dbReference type="EMBL" id="JABXYK010000018">
    <property type="protein sequence ID" value="NVP57938.1"/>
    <property type="molecule type" value="Genomic_DNA"/>
</dbReference>
<name>A0ABX2QJH7_9HYPH</name>
<comment type="caution">
    <text evidence="2">The sequence shown here is derived from an EMBL/GenBank/DDBJ whole genome shotgun (WGS) entry which is preliminary data.</text>
</comment>
<dbReference type="Proteomes" id="UP000659172">
    <property type="component" value="Unassembled WGS sequence"/>
</dbReference>
<dbReference type="RefSeq" id="WP_176951859.1">
    <property type="nucleotide sequence ID" value="NZ_JABXYK010000018.1"/>
</dbReference>
<sequence>MEGAGAASDIATYGYILGPLLYAWDHINGWALLIAILTPALIIFSRQEIRVKRVRQIYDFEHTFGHILESGQDRRINPSFEFVRSKYLSDVDIENGWDPRSPLPVGVPLTDLLNRIRRQGLRRDLGLFVSATGLMLIVYVGFDALMAAVRCGLDNATCACATTAFTACPAAVAAVPDDGRRLSFDNLIVIGALAFAGAYVGAVRNFLRNLSVYDLGSFTFIKYSCEILAASVFAMIAFAALPDPFWLLAPLNSDATAPEHTGQISGVWIALAPILGLTPRSATQFVYTKTRNLISWFKSEDDRFEKVTRITPMDVIDGIDFATRFRLEDCGIYDVQNLAAANPIMLHIESPYGIYQCIDWVAQAQLCHILGIEKFLMMRELNIRTIFDLERAIDSKGEPDEVDTLYAGILFAATNNLRTVAEIGNSHPMIIEDGKISPASIDEFCIWARKVIGTSPEQTTKCIEHVMRWIGDDLHVRRLRLIWNDISDSLGPRAVRLMDAKPEDTPQNDGQTQPGDPQ</sequence>
<keyword evidence="1" id="KW-1133">Transmembrane helix</keyword>
<feature type="transmembrane region" description="Helical" evidence="1">
    <location>
        <begin position="125"/>
        <end position="142"/>
    </location>
</feature>
<organism evidence="2 3">
    <name type="scientific">Mycoplana rhizolycopersici</name>
    <dbReference type="NCBI Taxonomy" id="2746702"/>
    <lineage>
        <taxon>Bacteria</taxon>
        <taxon>Pseudomonadati</taxon>
        <taxon>Pseudomonadota</taxon>
        <taxon>Alphaproteobacteria</taxon>
        <taxon>Hyphomicrobiales</taxon>
        <taxon>Rhizobiaceae</taxon>
        <taxon>Mycoplana</taxon>
    </lineage>
</organism>
<evidence type="ECO:0000313" key="3">
    <source>
        <dbReference type="Proteomes" id="UP000659172"/>
    </source>
</evidence>
<accession>A0ABX2QJH7</accession>
<evidence type="ECO:0000256" key="1">
    <source>
        <dbReference type="SAM" id="Phobius"/>
    </source>
</evidence>
<proteinExistence type="predicted"/>
<reference evidence="2 3" key="1">
    <citation type="submission" date="2020-06" db="EMBL/GenBank/DDBJ databases">
        <title>Rhizobium sp.nov. isolated from the tomato plant.</title>
        <authorList>
            <person name="Thin K.K."/>
            <person name="Zhang X."/>
            <person name="He S."/>
        </authorList>
    </citation>
    <scope>NUCLEOTIDE SEQUENCE [LARGE SCALE GENOMIC DNA]</scope>
    <source>
        <strain evidence="2 3">DBTS2</strain>
    </source>
</reference>
<feature type="transmembrane region" description="Helical" evidence="1">
    <location>
        <begin position="219"/>
        <end position="241"/>
    </location>
</feature>
<keyword evidence="1" id="KW-0812">Transmembrane</keyword>
<keyword evidence="3" id="KW-1185">Reference proteome</keyword>
<gene>
    <name evidence="2" type="ORF">HV823_22085</name>
</gene>
<keyword evidence="1" id="KW-0472">Membrane</keyword>
<feature type="transmembrane region" description="Helical" evidence="1">
    <location>
        <begin position="27"/>
        <end position="45"/>
    </location>
</feature>